<dbReference type="PANTHER" id="PTHR34512">
    <property type="entry name" value="CELL SURFACE PROTEIN"/>
    <property type="match status" value="1"/>
</dbReference>
<name>A0A172T3F1_FERPE</name>
<protein>
    <recommendedName>
        <fullName evidence="2">Pyrrolo-quinoline quinone repeat domain-containing protein</fullName>
    </recommendedName>
</protein>
<dbReference type="Proteomes" id="UP000077096">
    <property type="component" value="Chromosome"/>
</dbReference>
<dbReference type="Pfam" id="PF13360">
    <property type="entry name" value="PQQ_2"/>
    <property type="match status" value="1"/>
</dbReference>
<evidence type="ECO:0000259" key="2">
    <source>
        <dbReference type="Pfam" id="PF13360"/>
    </source>
</evidence>
<feature type="transmembrane region" description="Helical" evidence="1">
    <location>
        <begin position="71"/>
        <end position="88"/>
    </location>
</feature>
<dbReference type="Gene3D" id="2.130.10.10">
    <property type="entry name" value="YVTN repeat-like/Quinoprotein amine dehydrogenase"/>
    <property type="match status" value="2"/>
</dbReference>
<feature type="transmembrane region" description="Helical" evidence="1">
    <location>
        <begin position="94"/>
        <end position="110"/>
    </location>
</feature>
<evidence type="ECO:0000256" key="1">
    <source>
        <dbReference type="SAM" id="Phobius"/>
    </source>
</evidence>
<dbReference type="PATRIC" id="fig|93466.3.peg.1264"/>
<gene>
    <name evidence="3" type="ORF">JM64_05935</name>
</gene>
<dbReference type="InterPro" id="IPR018391">
    <property type="entry name" value="PQQ_b-propeller_rpt"/>
</dbReference>
<sequence>MEKEEDIELRKVELRRRKALSAIFNTLLSYVLVCGSAFLTSNSLKNFLLFLAFIFLVNSVVKFLFVQSYRIFALIYLLGFLLLAIYSFKVEFPTLMLYYLLIALAHMLYFKKTKKRMFSFLTSLSLAFSIVEILLNLSGLSFASYLLLLAYQFLLAYAFSNAWYIDAFYFTPKRKDYTDDKGLESRGINSPFELKKPTLMFKTFGEIYSSPFVDSEESVYVVSADATFYKYAFDGTLLWSIELGSESFSGPFADKYGNLYIVDNGGEVRKYTINGEKLWSSRIGKTLTFSAVLVDDKIYVMTFDGNLYEVNSQGTKRKLLSISEYIELNPLVTEEGIYILTSEGKLYKFSIDGNEIWHLVTGFVSAMPVLGSDGNLYIGCEDKFLYSINSKDGSINWGFKTNEKINVSPALDSLDNTEHVYVGSGEELFCLDLNGNLIWKFDMSSEISVSPTVLEDNDIYIGCKGGDYFSLRRDGSVKWYWKMGAGVYAKPVMSKSQKVYVPCTDGNVYLFE</sequence>
<feature type="transmembrane region" description="Helical" evidence="1">
    <location>
        <begin position="117"/>
        <end position="137"/>
    </location>
</feature>
<feature type="transmembrane region" description="Helical" evidence="1">
    <location>
        <begin position="47"/>
        <end position="64"/>
    </location>
</feature>
<accession>A0A172T3F1</accession>
<dbReference type="SMART" id="SM00564">
    <property type="entry name" value="PQQ"/>
    <property type="match status" value="7"/>
</dbReference>
<feature type="transmembrane region" description="Helical" evidence="1">
    <location>
        <begin position="20"/>
        <end position="41"/>
    </location>
</feature>
<keyword evidence="1" id="KW-0812">Transmembrane</keyword>
<dbReference type="InterPro" id="IPR011047">
    <property type="entry name" value="Quinoprotein_ADH-like_sf"/>
</dbReference>
<dbReference type="KEGG" id="fng:JM64_05935"/>
<keyword evidence="1" id="KW-0472">Membrane</keyword>
<dbReference type="AlphaFoldDB" id="A0A172T3F1"/>
<reference evidence="3 4" key="1">
    <citation type="submission" date="2014-08" db="EMBL/GenBank/DDBJ databases">
        <title>Fervidobacterium pennivorans DYC genome.</title>
        <authorList>
            <person name="Wushke S."/>
        </authorList>
    </citation>
    <scope>NUCLEOTIDE SEQUENCE [LARGE SCALE GENOMIC DNA]</scope>
    <source>
        <strain evidence="3 4">DYC</strain>
    </source>
</reference>
<feature type="transmembrane region" description="Helical" evidence="1">
    <location>
        <begin position="143"/>
        <end position="165"/>
    </location>
</feature>
<proteinExistence type="predicted"/>
<evidence type="ECO:0000313" key="4">
    <source>
        <dbReference type="Proteomes" id="UP000077096"/>
    </source>
</evidence>
<feature type="domain" description="Pyrrolo-quinoline quinone repeat" evidence="2">
    <location>
        <begin position="213"/>
        <end position="397"/>
    </location>
</feature>
<keyword evidence="1" id="KW-1133">Transmembrane helix</keyword>
<evidence type="ECO:0000313" key="3">
    <source>
        <dbReference type="EMBL" id="ANE41548.1"/>
    </source>
</evidence>
<dbReference type="PANTHER" id="PTHR34512:SF30">
    <property type="entry name" value="OUTER MEMBRANE PROTEIN ASSEMBLY FACTOR BAMB"/>
    <property type="match status" value="1"/>
</dbReference>
<dbReference type="InterPro" id="IPR002372">
    <property type="entry name" value="PQQ_rpt_dom"/>
</dbReference>
<organism evidence="3 4">
    <name type="scientific">Fervidobacterium pennivorans</name>
    <dbReference type="NCBI Taxonomy" id="93466"/>
    <lineage>
        <taxon>Bacteria</taxon>
        <taxon>Thermotogati</taxon>
        <taxon>Thermotogota</taxon>
        <taxon>Thermotogae</taxon>
        <taxon>Thermotogales</taxon>
        <taxon>Fervidobacteriaceae</taxon>
        <taxon>Fervidobacterium</taxon>
    </lineage>
</organism>
<dbReference type="InterPro" id="IPR015943">
    <property type="entry name" value="WD40/YVTN_repeat-like_dom_sf"/>
</dbReference>
<dbReference type="OrthoDB" id="41027at2"/>
<dbReference type="EMBL" id="CP011393">
    <property type="protein sequence ID" value="ANE41548.1"/>
    <property type="molecule type" value="Genomic_DNA"/>
</dbReference>
<dbReference type="SUPFAM" id="SSF50998">
    <property type="entry name" value="Quinoprotein alcohol dehydrogenase-like"/>
    <property type="match status" value="1"/>
</dbReference>